<dbReference type="Gene3D" id="3.40.30.10">
    <property type="entry name" value="Glutaredoxin"/>
    <property type="match status" value="1"/>
</dbReference>
<dbReference type="GO" id="GO:0016491">
    <property type="term" value="F:oxidoreductase activity"/>
    <property type="evidence" value="ECO:0007669"/>
    <property type="project" value="InterPro"/>
</dbReference>
<organism evidence="2 3">
    <name type="scientific">Parahalioglobus pacificus</name>
    <dbReference type="NCBI Taxonomy" id="930806"/>
    <lineage>
        <taxon>Bacteria</taxon>
        <taxon>Pseudomonadati</taxon>
        <taxon>Pseudomonadota</taxon>
        <taxon>Gammaproteobacteria</taxon>
        <taxon>Cellvibrionales</taxon>
        <taxon>Halieaceae</taxon>
        <taxon>Parahalioglobus</taxon>
    </lineage>
</organism>
<dbReference type="PANTHER" id="PTHR13887:SF41">
    <property type="entry name" value="THIOREDOXIN SUPERFAMILY PROTEIN"/>
    <property type="match status" value="1"/>
</dbReference>
<dbReference type="InterPro" id="IPR001853">
    <property type="entry name" value="DSBA-like_thioredoxin_dom"/>
</dbReference>
<dbReference type="EMBL" id="BMYM01000001">
    <property type="protein sequence ID" value="GHD32470.1"/>
    <property type="molecule type" value="Genomic_DNA"/>
</dbReference>
<sequence length="223" mass="24851">MSVKAMELKVDIVSDVVCPWCIIGYKQLMLALEQRREHFSVTLRWHPFELNPCMPETGQDFAEHMAMKYGATPASSAQARSRLTALGESFGFTFNDGSGQRMRNTFRAHQLLHWAGLLGQQTALKLALFEAFFTRGEDVNDVSVLVAVAGAVGLDVSEAKDILDDQRFATAVRSEQQAWMDRDVFAVPAFFFNDGYPVPGAQTPDTFLRVLDKLYDKTMSAAS</sequence>
<comment type="caution">
    <text evidence="2">The sequence shown here is derived from an EMBL/GenBank/DDBJ whole genome shotgun (WGS) entry which is preliminary data.</text>
</comment>
<dbReference type="AlphaFoldDB" id="A0A918XIM2"/>
<dbReference type="Proteomes" id="UP000644693">
    <property type="component" value="Unassembled WGS sequence"/>
</dbReference>
<evidence type="ECO:0000259" key="1">
    <source>
        <dbReference type="Pfam" id="PF01323"/>
    </source>
</evidence>
<evidence type="ECO:0000313" key="3">
    <source>
        <dbReference type="Proteomes" id="UP000644693"/>
    </source>
</evidence>
<dbReference type="InterPro" id="IPR036249">
    <property type="entry name" value="Thioredoxin-like_sf"/>
</dbReference>
<feature type="domain" description="DSBA-like thioredoxin" evidence="1">
    <location>
        <begin position="10"/>
        <end position="211"/>
    </location>
</feature>
<gene>
    <name evidence="2" type="ORF">GCM10007053_16780</name>
</gene>
<protein>
    <submittedName>
        <fullName evidence="2">FrnE protein</fullName>
    </submittedName>
</protein>
<keyword evidence="3" id="KW-1185">Reference proteome</keyword>
<name>A0A918XIM2_9GAMM</name>
<dbReference type="SUPFAM" id="SSF52833">
    <property type="entry name" value="Thioredoxin-like"/>
    <property type="match status" value="1"/>
</dbReference>
<dbReference type="CDD" id="cd03024">
    <property type="entry name" value="DsbA_FrnE"/>
    <property type="match status" value="1"/>
</dbReference>
<proteinExistence type="predicted"/>
<reference evidence="2" key="2">
    <citation type="submission" date="2020-09" db="EMBL/GenBank/DDBJ databases">
        <authorList>
            <person name="Sun Q."/>
            <person name="Kim S."/>
        </authorList>
    </citation>
    <scope>NUCLEOTIDE SEQUENCE</scope>
    <source>
        <strain evidence="2">KCTC 23430</strain>
    </source>
</reference>
<accession>A0A918XIM2</accession>
<dbReference type="RefSeq" id="WP_229802649.1">
    <property type="nucleotide sequence ID" value="NZ_BMYM01000001.1"/>
</dbReference>
<dbReference type="Pfam" id="PF01323">
    <property type="entry name" value="DSBA"/>
    <property type="match status" value="1"/>
</dbReference>
<reference evidence="2" key="1">
    <citation type="journal article" date="2014" name="Int. J. Syst. Evol. Microbiol.">
        <title>Complete genome sequence of Corynebacterium casei LMG S-19264T (=DSM 44701T), isolated from a smear-ripened cheese.</title>
        <authorList>
            <consortium name="US DOE Joint Genome Institute (JGI-PGF)"/>
            <person name="Walter F."/>
            <person name="Albersmeier A."/>
            <person name="Kalinowski J."/>
            <person name="Ruckert C."/>
        </authorList>
    </citation>
    <scope>NUCLEOTIDE SEQUENCE</scope>
    <source>
        <strain evidence="2">KCTC 23430</strain>
    </source>
</reference>
<evidence type="ECO:0000313" key="2">
    <source>
        <dbReference type="EMBL" id="GHD32470.1"/>
    </source>
</evidence>
<dbReference type="PANTHER" id="PTHR13887">
    <property type="entry name" value="GLUTATHIONE S-TRANSFERASE KAPPA"/>
    <property type="match status" value="1"/>
</dbReference>